<dbReference type="EMBL" id="JAPDHF010000005">
    <property type="protein sequence ID" value="KAJ4017829.1"/>
    <property type="molecule type" value="Genomic_DNA"/>
</dbReference>
<dbReference type="OrthoDB" id="10392863at2759"/>
<name>A0A9W8PVD4_9HYPO</name>
<evidence type="ECO:0000313" key="1">
    <source>
        <dbReference type="EMBL" id="KAJ4017829.1"/>
    </source>
</evidence>
<reference evidence="1" key="1">
    <citation type="submission" date="2022-10" db="EMBL/GenBank/DDBJ databases">
        <title>Fusarium specimens isolated from Avocado Roots.</title>
        <authorList>
            <person name="Stajich J."/>
            <person name="Roper C."/>
            <person name="Heimlech-Rivalta G."/>
        </authorList>
    </citation>
    <scope>NUCLEOTIDE SEQUENCE</scope>
    <source>
        <strain evidence="1">CF00143</strain>
    </source>
</reference>
<organism evidence="1 2">
    <name type="scientific">Fusarium irregulare</name>
    <dbReference type="NCBI Taxonomy" id="2494466"/>
    <lineage>
        <taxon>Eukaryota</taxon>
        <taxon>Fungi</taxon>
        <taxon>Dikarya</taxon>
        <taxon>Ascomycota</taxon>
        <taxon>Pezizomycotina</taxon>
        <taxon>Sordariomycetes</taxon>
        <taxon>Hypocreomycetidae</taxon>
        <taxon>Hypocreales</taxon>
        <taxon>Nectriaceae</taxon>
        <taxon>Fusarium</taxon>
        <taxon>Fusarium incarnatum-equiseti species complex</taxon>
    </lineage>
</organism>
<proteinExistence type="predicted"/>
<sequence length="159" mass="17911">MFSQPTIDSYQEKFSHLIKTAGSKDQHQASNPPLAEVKPIYQQQAKDTSVKELPSGYKPSNKYFHAQFRLQVDARTFVPDKKVFDAAFRPRYIVSLENNFKDLELICHSKGGDVNEEMKTLKAKMVEHGLMGDWSAACKFIDDSPEPKLGKPPVNVVGP</sequence>
<gene>
    <name evidence="1" type="ORF">NW766_003899</name>
</gene>
<evidence type="ECO:0000313" key="2">
    <source>
        <dbReference type="Proteomes" id="UP001152130"/>
    </source>
</evidence>
<dbReference type="AlphaFoldDB" id="A0A9W8PVD4"/>
<protein>
    <submittedName>
        <fullName evidence="1">Uncharacterized protein</fullName>
    </submittedName>
</protein>
<comment type="caution">
    <text evidence="1">The sequence shown here is derived from an EMBL/GenBank/DDBJ whole genome shotgun (WGS) entry which is preliminary data.</text>
</comment>
<dbReference type="Proteomes" id="UP001152130">
    <property type="component" value="Unassembled WGS sequence"/>
</dbReference>
<accession>A0A9W8PVD4</accession>
<keyword evidence="2" id="KW-1185">Reference proteome</keyword>